<accession>A0AAD4P2S7</accession>
<evidence type="ECO:0000313" key="2">
    <source>
        <dbReference type="Proteomes" id="UP001190926"/>
    </source>
</evidence>
<dbReference type="AlphaFoldDB" id="A0AAD4P2S7"/>
<dbReference type="Proteomes" id="UP001190926">
    <property type="component" value="Unassembled WGS sequence"/>
</dbReference>
<gene>
    <name evidence="1" type="ORF">C2S53_002958</name>
</gene>
<sequence>FHENRGDPYFGEDLFKIQPQFLSKRSYRPCNRVFDFFFNPLPSEFHSNRIYPPFNRVLQLLLRSGAIIG</sequence>
<organism evidence="1 2">
    <name type="scientific">Perilla frutescens var. hirtella</name>
    <name type="common">Perilla citriodora</name>
    <name type="synonym">Perilla setoyensis</name>
    <dbReference type="NCBI Taxonomy" id="608512"/>
    <lineage>
        <taxon>Eukaryota</taxon>
        <taxon>Viridiplantae</taxon>
        <taxon>Streptophyta</taxon>
        <taxon>Embryophyta</taxon>
        <taxon>Tracheophyta</taxon>
        <taxon>Spermatophyta</taxon>
        <taxon>Magnoliopsida</taxon>
        <taxon>eudicotyledons</taxon>
        <taxon>Gunneridae</taxon>
        <taxon>Pentapetalae</taxon>
        <taxon>asterids</taxon>
        <taxon>lamiids</taxon>
        <taxon>Lamiales</taxon>
        <taxon>Lamiaceae</taxon>
        <taxon>Nepetoideae</taxon>
        <taxon>Elsholtzieae</taxon>
        <taxon>Perilla</taxon>
    </lineage>
</organism>
<proteinExistence type="predicted"/>
<keyword evidence="2" id="KW-1185">Reference proteome</keyword>
<feature type="non-terminal residue" evidence="1">
    <location>
        <position position="1"/>
    </location>
</feature>
<comment type="caution">
    <text evidence="1">The sequence shown here is derived from an EMBL/GenBank/DDBJ whole genome shotgun (WGS) entry which is preliminary data.</text>
</comment>
<evidence type="ECO:0000313" key="1">
    <source>
        <dbReference type="EMBL" id="KAH6824066.1"/>
    </source>
</evidence>
<dbReference type="EMBL" id="SDAM02000526">
    <property type="protein sequence ID" value="KAH6824066.1"/>
    <property type="molecule type" value="Genomic_DNA"/>
</dbReference>
<protein>
    <submittedName>
        <fullName evidence="1">Uncharacterized protein</fullName>
    </submittedName>
</protein>
<reference evidence="1 2" key="1">
    <citation type="journal article" date="2021" name="Nat. Commun.">
        <title>Incipient diploidization of the medicinal plant Perilla within 10,000 years.</title>
        <authorList>
            <person name="Zhang Y."/>
            <person name="Shen Q."/>
            <person name="Leng L."/>
            <person name="Zhang D."/>
            <person name="Chen S."/>
            <person name="Shi Y."/>
            <person name="Ning Z."/>
            <person name="Chen S."/>
        </authorList>
    </citation>
    <scope>NUCLEOTIDE SEQUENCE [LARGE SCALE GENOMIC DNA]</scope>
    <source>
        <strain evidence="2">cv. PC099</strain>
    </source>
</reference>
<name>A0AAD4P2S7_PERFH</name>